<feature type="domain" description="Nudix hydrolase" evidence="7">
    <location>
        <begin position="8"/>
        <end position="157"/>
    </location>
</feature>
<dbReference type="InterPro" id="IPR000086">
    <property type="entry name" value="NUDIX_hydrolase_dom"/>
</dbReference>
<evidence type="ECO:0000256" key="5">
    <source>
        <dbReference type="ARBA" id="ARBA00022842"/>
    </source>
</evidence>
<dbReference type="SUPFAM" id="SSF55811">
    <property type="entry name" value="Nudix"/>
    <property type="match status" value="1"/>
</dbReference>
<keyword evidence="6" id="KW-0464">Manganese</keyword>
<dbReference type="PROSITE" id="PS51462">
    <property type="entry name" value="NUDIX"/>
    <property type="match status" value="1"/>
</dbReference>
<dbReference type="EMBL" id="CP103416">
    <property type="protein sequence ID" value="UVW35541.1"/>
    <property type="molecule type" value="Genomic_DNA"/>
</dbReference>
<reference evidence="8" key="1">
    <citation type="submission" date="2022-08" db="EMBL/GenBank/DDBJ databases">
        <title>Catabolic pathway analysis in culturable SAR92 clade bacteria reveals their overlooked roles in DMSP degradation in coastal seas.</title>
        <authorList>
            <person name="He X."/>
            <person name="Zhang X."/>
            <person name="Zhang Y."/>
        </authorList>
    </citation>
    <scope>NUCLEOTIDE SEQUENCE</scope>
    <source>
        <strain evidence="8">H455</strain>
    </source>
</reference>
<protein>
    <submittedName>
        <fullName evidence="8">NUDIX hydrolase</fullName>
    </submittedName>
</protein>
<sequence length="243" mass="26843">MSDKLADRLRNAATVLIMRQAQTGMEILLLRRNAKLAFAGGAWVFPGGAVDQADRESDSAGPEDELLSARVAAVRESAEECGLALDVEQLVHFSHWTTPEKSKRRFATWFFAAVVADTESTVVIDDGEIHDFQWLTPAQAMAMHYAGELNMMPPTYMSIKLVDQFSSAEKALESLRHFDAYWVTPRFTRDGEVDLLLYPGDAGYEAHNGALAGPRHRCIVSDEGVRYIHSGEDVGIAAMDNPQ</sequence>
<evidence type="ECO:0000256" key="4">
    <source>
        <dbReference type="ARBA" id="ARBA00022801"/>
    </source>
</evidence>
<dbReference type="CDD" id="cd18870">
    <property type="entry name" value="NUDIX_AcylCoAdiphos_Nudt19"/>
    <property type="match status" value="1"/>
</dbReference>
<dbReference type="InterPro" id="IPR015797">
    <property type="entry name" value="NUDIX_hydrolase-like_dom_sf"/>
</dbReference>
<dbReference type="PANTHER" id="PTHR12318">
    <property type="entry name" value="TESTOSTERONE-REGULATED PROTEIN RP2"/>
    <property type="match status" value="1"/>
</dbReference>
<evidence type="ECO:0000313" key="9">
    <source>
        <dbReference type="Proteomes" id="UP001059934"/>
    </source>
</evidence>
<dbReference type="Gene3D" id="3.90.79.10">
    <property type="entry name" value="Nucleoside Triphosphate Pyrophosphohydrolase"/>
    <property type="match status" value="2"/>
</dbReference>
<evidence type="ECO:0000313" key="8">
    <source>
        <dbReference type="EMBL" id="UVW35541.1"/>
    </source>
</evidence>
<evidence type="ECO:0000256" key="1">
    <source>
        <dbReference type="ARBA" id="ARBA00001936"/>
    </source>
</evidence>
<evidence type="ECO:0000256" key="2">
    <source>
        <dbReference type="ARBA" id="ARBA00001946"/>
    </source>
</evidence>
<evidence type="ECO:0000259" key="7">
    <source>
        <dbReference type="PROSITE" id="PS51462"/>
    </source>
</evidence>
<keyword evidence="3" id="KW-0479">Metal-binding</keyword>
<comment type="cofactor">
    <cofactor evidence="2">
        <name>Mg(2+)</name>
        <dbReference type="ChEBI" id="CHEBI:18420"/>
    </cofactor>
</comment>
<comment type="cofactor">
    <cofactor evidence="1">
        <name>Mn(2+)</name>
        <dbReference type="ChEBI" id="CHEBI:29035"/>
    </cofactor>
</comment>
<dbReference type="Pfam" id="PF00293">
    <property type="entry name" value="NUDIX"/>
    <property type="match status" value="1"/>
</dbReference>
<evidence type="ECO:0000256" key="3">
    <source>
        <dbReference type="ARBA" id="ARBA00022723"/>
    </source>
</evidence>
<dbReference type="GO" id="GO:0016787">
    <property type="term" value="F:hydrolase activity"/>
    <property type="evidence" value="ECO:0007669"/>
    <property type="project" value="UniProtKB-KW"/>
</dbReference>
<accession>A0ABY5TR29</accession>
<name>A0ABY5TR29_9GAMM</name>
<keyword evidence="5" id="KW-0460">Magnesium</keyword>
<dbReference type="PANTHER" id="PTHR12318:SF0">
    <property type="entry name" value="ACYL-COENZYME A DIPHOSPHATASE NUDT19"/>
    <property type="match status" value="1"/>
</dbReference>
<evidence type="ECO:0000256" key="6">
    <source>
        <dbReference type="ARBA" id="ARBA00023211"/>
    </source>
</evidence>
<dbReference type="Proteomes" id="UP001059934">
    <property type="component" value="Chromosome"/>
</dbReference>
<proteinExistence type="predicted"/>
<keyword evidence="4 8" id="KW-0378">Hydrolase</keyword>
<keyword evidence="9" id="KW-1185">Reference proteome</keyword>
<organism evidence="8 9">
    <name type="scientific">SAR92 clade bacterium H455</name>
    <dbReference type="NCBI Taxonomy" id="2974818"/>
    <lineage>
        <taxon>Bacteria</taxon>
        <taxon>Pseudomonadati</taxon>
        <taxon>Pseudomonadota</taxon>
        <taxon>Gammaproteobacteria</taxon>
        <taxon>Cellvibrionales</taxon>
        <taxon>Porticoccaceae</taxon>
        <taxon>SAR92 clade</taxon>
    </lineage>
</organism>
<gene>
    <name evidence="8" type="ORF">NYF23_02755</name>
</gene>
<dbReference type="InterPro" id="IPR039121">
    <property type="entry name" value="NUDT19"/>
</dbReference>